<dbReference type="EMBL" id="LFDV01000001">
    <property type="protein sequence ID" value="KTB49104.1"/>
    <property type="molecule type" value="Genomic_DNA"/>
</dbReference>
<dbReference type="PIRSF" id="PIRSF015617">
    <property type="entry name" value="Adensltrnsf_CobA"/>
    <property type="match status" value="1"/>
</dbReference>
<dbReference type="InterPro" id="IPR027417">
    <property type="entry name" value="P-loop_NTPase"/>
</dbReference>
<comment type="caution">
    <text evidence="1">The sequence shown here is derived from an EMBL/GenBank/DDBJ whole genome shotgun (WGS) entry which is preliminary data.</text>
</comment>
<protein>
    <submittedName>
        <fullName evidence="1">Cob(I)yrinic acid a,c-diamide adenosyltransferase</fullName>
        <ecNumber evidence="1">2.5.1.17</ecNumber>
    </submittedName>
</protein>
<dbReference type="PANTHER" id="PTHR46638:SF1">
    <property type="entry name" value="CORRINOID ADENOSYLTRANSFERASE"/>
    <property type="match status" value="1"/>
</dbReference>
<gene>
    <name evidence="1" type="ORF">DEALK_00150</name>
</gene>
<name>A0A0W0GKK7_9CHLR</name>
<evidence type="ECO:0000313" key="2">
    <source>
        <dbReference type="Proteomes" id="UP000053947"/>
    </source>
</evidence>
<keyword evidence="2" id="KW-1185">Reference proteome</keyword>
<sequence length="177" mass="19470">MPNPMTTVGKIHVFHGDGRGKTSAAMGEVLRAKALGQRVGVVFFMKGKRKGAEYRSLENLGVEYAVFGRSGFLSGADAETQDKVLARQALEYSGAILKSGRFDLVILDEIINAQYYGLILADDIVKLMVSKPNGMSMILTGKTADKRILERADQVCVFHKIKHPYDKGIFARKGIDF</sequence>
<dbReference type="PATRIC" id="fig|1217799.6.peg.15"/>
<evidence type="ECO:0000313" key="1">
    <source>
        <dbReference type="EMBL" id="KTB49104.1"/>
    </source>
</evidence>
<dbReference type="GO" id="GO:0005524">
    <property type="term" value="F:ATP binding"/>
    <property type="evidence" value="ECO:0007669"/>
    <property type="project" value="InterPro"/>
</dbReference>
<dbReference type="InterPro" id="IPR003724">
    <property type="entry name" value="CblAdoTrfase_CobA"/>
</dbReference>
<dbReference type="RefSeq" id="WP_058437535.1">
    <property type="nucleotide sequence ID" value="NZ_KQ758903.1"/>
</dbReference>
<accession>A0A0W0GKK7</accession>
<dbReference type="Proteomes" id="UP000053947">
    <property type="component" value="Unassembled WGS sequence"/>
</dbReference>
<dbReference type="STRING" id="1217799.DEALK_00150"/>
<dbReference type="EC" id="2.5.1.17" evidence="1"/>
<dbReference type="OrthoDB" id="9810309at2"/>
<dbReference type="Pfam" id="PF02572">
    <property type="entry name" value="CobA_CobO_BtuR"/>
    <property type="match status" value="1"/>
</dbReference>
<dbReference type="GO" id="GO:0008817">
    <property type="term" value="F:corrinoid adenosyltransferase activity"/>
    <property type="evidence" value="ECO:0007669"/>
    <property type="project" value="UniProtKB-EC"/>
</dbReference>
<dbReference type="Gene3D" id="3.40.50.300">
    <property type="entry name" value="P-loop containing nucleotide triphosphate hydrolases"/>
    <property type="match status" value="1"/>
</dbReference>
<dbReference type="SUPFAM" id="SSF52540">
    <property type="entry name" value="P-loop containing nucleoside triphosphate hydrolases"/>
    <property type="match status" value="1"/>
</dbReference>
<dbReference type="AlphaFoldDB" id="A0A0W0GKK7"/>
<keyword evidence="1" id="KW-0808">Transferase</keyword>
<proteinExistence type="predicted"/>
<dbReference type="PANTHER" id="PTHR46638">
    <property type="entry name" value="CORRINOID ADENOSYLTRANSFERASE"/>
    <property type="match status" value="1"/>
</dbReference>
<organism evidence="1 2">
    <name type="scientific">Dehalogenimonas alkenigignens</name>
    <dbReference type="NCBI Taxonomy" id="1217799"/>
    <lineage>
        <taxon>Bacteria</taxon>
        <taxon>Bacillati</taxon>
        <taxon>Chloroflexota</taxon>
        <taxon>Dehalococcoidia</taxon>
        <taxon>Dehalococcoidales</taxon>
        <taxon>Dehalococcoidaceae</taxon>
        <taxon>Dehalogenimonas</taxon>
    </lineage>
</organism>
<dbReference type="GO" id="GO:0009236">
    <property type="term" value="P:cobalamin biosynthetic process"/>
    <property type="evidence" value="ECO:0007669"/>
    <property type="project" value="InterPro"/>
</dbReference>
<reference evidence="1 2" key="1">
    <citation type="submission" date="2015-06" db="EMBL/GenBank/DDBJ databases">
        <title>Genome sequence of the organohalide-respiring Dehalogenimonas alkenigignens type strain (IP3-3T).</title>
        <authorList>
            <person name="Key T.A."/>
            <person name="Richmond D.P."/>
            <person name="Bowman K.S."/>
            <person name="Cho Y.-J."/>
            <person name="Chun J."/>
            <person name="da Costa M.S."/>
            <person name="Rainey F.A."/>
            <person name="Moe W.M."/>
        </authorList>
    </citation>
    <scope>NUCLEOTIDE SEQUENCE [LARGE SCALE GENOMIC DNA]</scope>
    <source>
        <strain evidence="1 2">IP3-3</strain>
    </source>
</reference>